<name>A0A1A0H6N0_9ASCO</name>
<evidence type="ECO:0000256" key="4">
    <source>
        <dbReference type="RuleBase" id="RU362121"/>
    </source>
</evidence>
<comment type="similarity">
    <text evidence="4">Belongs to the cytochrome b5 family.</text>
</comment>
<dbReference type="SUPFAM" id="SSF55856">
    <property type="entry name" value="Cytochrome b5-like heme/steroid binding domain"/>
    <property type="match status" value="1"/>
</dbReference>
<dbReference type="OrthoDB" id="432299at2759"/>
<dbReference type="InterPro" id="IPR018506">
    <property type="entry name" value="Cyt_B5_heme-BS"/>
</dbReference>
<dbReference type="EMBL" id="LXTC01000006">
    <property type="protein sequence ID" value="OBA19568.1"/>
    <property type="molecule type" value="Genomic_DNA"/>
</dbReference>
<dbReference type="Gene3D" id="3.10.120.10">
    <property type="entry name" value="Cytochrome b5-like heme/steroid binding domain"/>
    <property type="match status" value="1"/>
</dbReference>
<evidence type="ECO:0000259" key="6">
    <source>
        <dbReference type="PROSITE" id="PS50255"/>
    </source>
</evidence>
<dbReference type="GeneID" id="30031010"/>
<reference evidence="7 8" key="1">
    <citation type="submission" date="2016-05" db="EMBL/GenBank/DDBJ databases">
        <title>Comparative genomics of biotechnologically important yeasts.</title>
        <authorList>
            <consortium name="DOE Joint Genome Institute"/>
            <person name="Riley R."/>
            <person name="Haridas S."/>
            <person name="Wolfe K.H."/>
            <person name="Lopes M.R."/>
            <person name="Hittinger C.T."/>
            <person name="Goker M."/>
            <person name="Salamov A."/>
            <person name="Wisecaver J."/>
            <person name="Long T.M."/>
            <person name="Aerts A.L."/>
            <person name="Barry K."/>
            <person name="Choi C."/>
            <person name="Clum A."/>
            <person name="Coughlan A.Y."/>
            <person name="Deshpande S."/>
            <person name="Douglass A.P."/>
            <person name="Hanson S.J."/>
            <person name="Klenk H.-P."/>
            <person name="LaButti K."/>
            <person name="Lapidus A."/>
            <person name="Lindquist E."/>
            <person name="Lipzen A."/>
            <person name="Meier-kolthoff J.P."/>
            <person name="Ohm R.A."/>
            <person name="Otillar R.P."/>
            <person name="Pangilinan J."/>
            <person name="Peng Y."/>
            <person name="Rokas A."/>
            <person name="Rosa C.A."/>
            <person name="Scheuner C."/>
            <person name="Sibirny A.A."/>
            <person name="Slot J.C."/>
            <person name="Stielow J.B."/>
            <person name="Sun H."/>
            <person name="Kurtzman C.P."/>
            <person name="Blackwell M."/>
            <person name="Grigoriev I.V."/>
            <person name="Jeffries T.W."/>
        </authorList>
    </citation>
    <scope>NUCLEOTIDE SEQUENCE [LARGE SCALE GENOMIC DNA]</scope>
    <source>
        <strain evidence="7 8">NRRL YB-4993</strain>
    </source>
</reference>
<dbReference type="GO" id="GO:0004128">
    <property type="term" value="F:cytochrome-b5 reductase activity, acting on NAD(P)H"/>
    <property type="evidence" value="ECO:0007669"/>
    <property type="project" value="TreeGrafter"/>
</dbReference>
<dbReference type="InterPro" id="IPR036400">
    <property type="entry name" value="Cyt_B5-like_heme/steroid_sf"/>
</dbReference>
<dbReference type="PANTHER" id="PTHR46237:SF1">
    <property type="entry name" value="CYTOCHROME B5 REDUCTASE 4"/>
    <property type="match status" value="1"/>
</dbReference>
<dbReference type="RefSeq" id="XP_018710096.1">
    <property type="nucleotide sequence ID" value="XM_018858034.1"/>
</dbReference>
<evidence type="ECO:0000313" key="8">
    <source>
        <dbReference type="Proteomes" id="UP000092555"/>
    </source>
</evidence>
<evidence type="ECO:0000256" key="5">
    <source>
        <dbReference type="SAM" id="MobiDB-lite"/>
    </source>
</evidence>
<dbReference type="PANTHER" id="PTHR46237">
    <property type="entry name" value="CYTOCHROME B5 REDUCTASE 4 FAMILY MEMBER"/>
    <property type="match status" value="1"/>
</dbReference>
<keyword evidence="1 4" id="KW-0349">Heme</keyword>
<evidence type="ECO:0000256" key="1">
    <source>
        <dbReference type="ARBA" id="ARBA00022617"/>
    </source>
</evidence>
<dbReference type="GO" id="GO:0046872">
    <property type="term" value="F:metal ion binding"/>
    <property type="evidence" value="ECO:0007669"/>
    <property type="project" value="UniProtKB-UniRule"/>
</dbReference>
<evidence type="ECO:0000256" key="3">
    <source>
        <dbReference type="ARBA" id="ARBA00023004"/>
    </source>
</evidence>
<evidence type="ECO:0000256" key="2">
    <source>
        <dbReference type="ARBA" id="ARBA00022723"/>
    </source>
</evidence>
<feature type="domain" description="Cytochrome b5 heme-binding" evidence="6">
    <location>
        <begin position="65"/>
        <end position="141"/>
    </location>
</feature>
<sequence length="142" mass="15512">MFPSPNSSQRAPSGTSTLGVPSRNAGRNKVALAPGHSPLDWASLTSKTPRHKLRGVSPNTPPAPYVQVPASELKTHKSQDDCWTCINGKVYNITPYIDFHPGGVEEIMKCAGRDGTALFNKYHSWVNPERLLESCMIGILVR</sequence>
<comment type="caution">
    <text evidence="7">The sequence shown here is derived from an EMBL/GenBank/DDBJ whole genome shotgun (WGS) entry which is preliminary data.</text>
</comment>
<feature type="region of interest" description="Disordered" evidence="5">
    <location>
        <begin position="1"/>
        <end position="43"/>
    </location>
</feature>
<feature type="compositionally biased region" description="Polar residues" evidence="5">
    <location>
        <begin position="1"/>
        <end position="19"/>
    </location>
</feature>
<dbReference type="SMART" id="SM01117">
    <property type="entry name" value="Cyt-b5"/>
    <property type="match status" value="1"/>
</dbReference>
<accession>A0A1A0H6N0</accession>
<proteinExistence type="inferred from homology"/>
<dbReference type="GO" id="GO:0005737">
    <property type="term" value="C:cytoplasm"/>
    <property type="evidence" value="ECO:0007669"/>
    <property type="project" value="TreeGrafter"/>
</dbReference>
<keyword evidence="8" id="KW-1185">Reference proteome</keyword>
<keyword evidence="2 4" id="KW-0479">Metal-binding</keyword>
<dbReference type="GO" id="GO:0020037">
    <property type="term" value="F:heme binding"/>
    <property type="evidence" value="ECO:0007669"/>
    <property type="project" value="UniProtKB-UniRule"/>
</dbReference>
<dbReference type="FunFam" id="3.10.120.10:FF:000001">
    <property type="entry name" value="Cytochrome b5 reductase 4"/>
    <property type="match status" value="1"/>
</dbReference>
<dbReference type="PRINTS" id="PR00363">
    <property type="entry name" value="CYTOCHROMEB5"/>
</dbReference>
<dbReference type="Proteomes" id="UP000092555">
    <property type="component" value="Unassembled WGS sequence"/>
</dbReference>
<dbReference type="STRING" id="869754.A0A1A0H6N0"/>
<dbReference type="InterPro" id="IPR001199">
    <property type="entry name" value="Cyt_B5-like_heme/steroid-bd"/>
</dbReference>
<dbReference type="Pfam" id="PF00173">
    <property type="entry name" value="Cyt-b5"/>
    <property type="match status" value="1"/>
</dbReference>
<organism evidence="7 8">
    <name type="scientific">Metschnikowia bicuspidata var. bicuspidata NRRL YB-4993</name>
    <dbReference type="NCBI Taxonomy" id="869754"/>
    <lineage>
        <taxon>Eukaryota</taxon>
        <taxon>Fungi</taxon>
        <taxon>Dikarya</taxon>
        <taxon>Ascomycota</taxon>
        <taxon>Saccharomycotina</taxon>
        <taxon>Pichiomycetes</taxon>
        <taxon>Metschnikowiaceae</taxon>
        <taxon>Metschnikowia</taxon>
    </lineage>
</organism>
<dbReference type="AlphaFoldDB" id="A0A1A0H6N0"/>
<protein>
    <submittedName>
        <fullName evidence="7">Cytochrome b5</fullName>
    </submittedName>
</protein>
<evidence type="ECO:0000313" key="7">
    <source>
        <dbReference type="EMBL" id="OBA19568.1"/>
    </source>
</evidence>
<dbReference type="InterPro" id="IPR051872">
    <property type="entry name" value="Cytochrome_b5/Flavoprotein_Rdt"/>
</dbReference>
<gene>
    <name evidence="7" type="ORF">METBIDRAFT_46380</name>
</gene>
<keyword evidence="3 4" id="KW-0408">Iron</keyword>
<dbReference type="PROSITE" id="PS50255">
    <property type="entry name" value="CYTOCHROME_B5_2"/>
    <property type="match status" value="1"/>
</dbReference>
<dbReference type="PROSITE" id="PS00191">
    <property type="entry name" value="CYTOCHROME_B5_1"/>
    <property type="match status" value="1"/>
</dbReference>